<dbReference type="PANTHER" id="PTHR11557:SF0">
    <property type="entry name" value="PORPHOBILINOGEN DEAMINASE"/>
    <property type="match status" value="1"/>
</dbReference>
<keyword evidence="6 8" id="KW-0627">Porphyrin biosynthesis</keyword>
<dbReference type="HOGENOM" id="CLU_019704_0_2_10"/>
<comment type="catalytic activity">
    <reaction evidence="7 8">
        <text>4 porphobilinogen + H2O = hydroxymethylbilane + 4 NH4(+)</text>
        <dbReference type="Rhea" id="RHEA:13185"/>
        <dbReference type="ChEBI" id="CHEBI:15377"/>
        <dbReference type="ChEBI" id="CHEBI:28938"/>
        <dbReference type="ChEBI" id="CHEBI:57845"/>
        <dbReference type="ChEBI" id="CHEBI:58126"/>
        <dbReference type="EC" id="2.5.1.61"/>
    </reaction>
</comment>
<comment type="pathway">
    <text evidence="2">Porphyrin-containing compound metabolism; protoporphyrin-IX biosynthesis; coproporphyrinogen-III from 5-aminolevulinate: step 2/4.</text>
</comment>
<dbReference type="eggNOG" id="COG0181">
    <property type="taxonomic scope" value="Bacteria"/>
</dbReference>
<feature type="domain" description="Porphobilinogen deaminase N-terminal" evidence="9">
    <location>
        <begin position="45"/>
        <end position="243"/>
    </location>
</feature>
<evidence type="ECO:0000256" key="2">
    <source>
        <dbReference type="ARBA" id="ARBA00004735"/>
    </source>
</evidence>
<dbReference type="InterPro" id="IPR036803">
    <property type="entry name" value="Porphobilinogen_deaminase_C_sf"/>
</dbReference>
<evidence type="ECO:0000256" key="5">
    <source>
        <dbReference type="ARBA" id="ARBA00022679"/>
    </source>
</evidence>
<evidence type="ECO:0000256" key="4">
    <source>
        <dbReference type="ARBA" id="ARBA00011245"/>
    </source>
</evidence>
<protein>
    <recommendedName>
        <fullName evidence="8">Porphobilinogen deaminase</fullName>
        <shortName evidence="8">PBG</shortName>
        <ecNumber evidence="8">2.5.1.61</ecNumber>
    </recommendedName>
    <alternativeName>
        <fullName evidence="8">Hydroxymethylbilane synthase</fullName>
        <shortName evidence="8">HMBS</shortName>
    </alternativeName>
    <alternativeName>
        <fullName evidence="8">Pre-uroporphyrinogen synthase</fullName>
    </alternativeName>
</protein>
<comment type="cofactor">
    <cofactor evidence="8">
        <name>dipyrromethane</name>
        <dbReference type="ChEBI" id="CHEBI:60342"/>
    </cofactor>
    <text evidence="8">Binds 1 dipyrromethane group covalently.</text>
</comment>
<accession>I0K296</accession>
<dbReference type="InterPro" id="IPR022418">
    <property type="entry name" value="Porphobilinogen_deaminase_C"/>
</dbReference>
<dbReference type="Gene3D" id="3.30.160.40">
    <property type="entry name" value="Porphobilinogen deaminase, C-terminal domain"/>
    <property type="match status" value="1"/>
</dbReference>
<dbReference type="GO" id="GO:0005737">
    <property type="term" value="C:cytoplasm"/>
    <property type="evidence" value="ECO:0007669"/>
    <property type="project" value="UniProtKB-UniRule"/>
</dbReference>
<comment type="similarity">
    <text evidence="3 8">Belongs to the HMBS family.</text>
</comment>
<dbReference type="EC" id="2.5.1.61" evidence="8"/>
<dbReference type="InterPro" id="IPR000860">
    <property type="entry name" value="HemC"/>
</dbReference>
<evidence type="ECO:0000256" key="1">
    <source>
        <dbReference type="ARBA" id="ARBA00002869"/>
    </source>
</evidence>
<proteinExistence type="inferred from homology"/>
<reference evidence="11 12" key="1">
    <citation type="journal article" date="2012" name="J. Bacteriol.">
        <title>Genome Sequence of Fibrella aestuarina BUZ 2T, a Filamentous Marine Bacterium.</title>
        <authorList>
            <person name="Filippini M."/>
            <person name="Qi W."/>
            <person name="Blom J."/>
            <person name="Goesmann A."/>
            <person name="Smits T.H."/>
            <person name="Bagheri H.C."/>
        </authorList>
    </citation>
    <scope>NUCLEOTIDE SEQUENCE [LARGE SCALE GENOMIC DNA]</scope>
    <source>
        <strain evidence="12">BUZ 2T</strain>
    </source>
</reference>
<dbReference type="Gene3D" id="3.40.190.10">
    <property type="entry name" value="Periplasmic binding protein-like II"/>
    <property type="match status" value="2"/>
</dbReference>
<evidence type="ECO:0000256" key="6">
    <source>
        <dbReference type="ARBA" id="ARBA00023244"/>
    </source>
</evidence>
<keyword evidence="12" id="KW-1185">Reference proteome</keyword>
<dbReference type="Pfam" id="PF01379">
    <property type="entry name" value="Porphobil_deam"/>
    <property type="match status" value="1"/>
</dbReference>
<comment type="subunit">
    <text evidence="4 8">Monomer.</text>
</comment>
<dbReference type="STRING" id="1166018.FAES_0235"/>
<dbReference type="EMBL" id="HE796683">
    <property type="protein sequence ID" value="CCG98249.1"/>
    <property type="molecule type" value="Genomic_DNA"/>
</dbReference>
<evidence type="ECO:0000259" key="10">
    <source>
        <dbReference type="Pfam" id="PF03900"/>
    </source>
</evidence>
<evidence type="ECO:0000256" key="7">
    <source>
        <dbReference type="ARBA" id="ARBA00048169"/>
    </source>
</evidence>
<feature type="modified residue" description="S-(dipyrrolylmethanemethyl)cysteine" evidence="8">
    <location>
        <position position="281"/>
    </location>
</feature>
<sequence length="350" mass="38350">MWETVWQKLRTTVEIVAAERLQRCSQSIVAHHASANGLYLCTMHIRIGTRSSRLALWQAEYIQELLQAGGLTSELVLIETKGDQILDRSLSKIGSKGVFTQELEDQLRAGQIDIAVHSAKDLQSSLPADLSLIAFTERERVNDVLVSRDTTLSLTSGQAFVVGTSSTRRVAMLKHYCPHIKVVDMRGNLQTRLRKLDEGQCDALLLAYAGVHRMHYDDLIAEHLPTDDFTPAVGQGSVAIEVADTLPLDKLAAVRRLTNHEPTEVCVKAERAYLRRLEGGCSIPVFALATHTTEGQVSLTGGIISLDGNEWLRETFVGPPAEAEKLGHDLAEAVLTRGGDAMLQGIRAAL</sequence>
<comment type="miscellaneous">
    <text evidence="8">The porphobilinogen subunits are added to the dipyrromethane group.</text>
</comment>
<dbReference type="FunFam" id="3.40.190.10:FF:000005">
    <property type="entry name" value="Porphobilinogen deaminase"/>
    <property type="match status" value="1"/>
</dbReference>
<gene>
    <name evidence="8" type="primary">hemC</name>
    <name evidence="11" type="ORF">FAES_0235</name>
</gene>
<dbReference type="Pfam" id="PF03900">
    <property type="entry name" value="Porphobil_deamC"/>
    <property type="match status" value="1"/>
</dbReference>
<evidence type="ECO:0000313" key="11">
    <source>
        <dbReference type="EMBL" id="CCG98249.1"/>
    </source>
</evidence>
<comment type="function">
    <text evidence="1 8">Tetrapolymerization of the monopyrrole PBG into the hydroxymethylbilane pre-uroporphyrinogen in several discrete steps.</text>
</comment>
<dbReference type="KEGG" id="fae:FAES_0235"/>
<dbReference type="PATRIC" id="fig|1166018.3.peg.240"/>
<dbReference type="PANTHER" id="PTHR11557">
    <property type="entry name" value="PORPHOBILINOGEN DEAMINASE"/>
    <property type="match status" value="1"/>
</dbReference>
<dbReference type="PIRSF" id="PIRSF001438">
    <property type="entry name" value="4pyrrol_synth_OHMeBilane_synth"/>
    <property type="match status" value="1"/>
</dbReference>
<dbReference type="SUPFAM" id="SSF53850">
    <property type="entry name" value="Periplasmic binding protein-like II"/>
    <property type="match status" value="1"/>
</dbReference>
<evidence type="ECO:0000256" key="3">
    <source>
        <dbReference type="ARBA" id="ARBA00005638"/>
    </source>
</evidence>
<evidence type="ECO:0000313" key="12">
    <source>
        <dbReference type="Proteomes" id="UP000011058"/>
    </source>
</evidence>
<dbReference type="PRINTS" id="PR00151">
    <property type="entry name" value="PORPHBDMNASE"/>
</dbReference>
<evidence type="ECO:0000259" key="9">
    <source>
        <dbReference type="Pfam" id="PF01379"/>
    </source>
</evidence>
<dbReference type="GO" id="GO:0006782">
    <property type="term" value="P:protoporphyrinogen IX biosynthetic process"/>
    <property type="evidence" value="ECO:0007669"/>
    <property type="project" value="UniProtKB-UniRule"/>
</dbReference>
<keyword evidence="5 8" id="KW-0808">Transferase</keyword>
<name>I0K296_9BACT</name>
<dbReference type="HAMAP" id="MF_00260">
    <property type="entry name" value="Porphobil_deam"/>
    <property type="match status" value="1"/>
</dbReference>
<dbReference type="AlphaFoldDB" id="I0K296"/>
<dbReference type="GO" id="GO:0004418">
    <property type="term" value="F:hydroxymethylbilane synthase activity"/>
    <property type="evidence" value="ECO:0007669"/>
    <property type="project" value="UniProtKB-UniRule"/>
</dbReference>
<dbReference type="NCBIfam" id="TIGR00212">
    <property type="entry name" value="hemC"/>
    <property type="match status" value="1"/>
</dbReference>
<feature type="domain" description="Porphobilinogen deaminase C-terminal" evidence="10">
    <location>
        <begin position="266"/>
        <end position="335"/>
    </location>
</feature>
<dbReference type="InterPro" id="IPR022417">
    <property type="entry name" value="Porphobilin_deaminase_N"/>
</dbReference>
<dbReference type="SUPFAM" id="SSF54782">
    <property type="entry name" value="Porphobilinogen deaminase (hydroxymethylbilane synthase), C-terminal domain"/>
    <property type="match status" value="1"/>
</dbReference>
<dbReference type="Proteomes" id="UP000011058">
    <property type="component" value="Chromosome"/>
</dbReference>
<organism evidence="11 12">
    <name type="scientific">Fibrella aestuarina BUZ 2</name>
    <dbReference type="NCBI Taxonomy" id="1166018"/>
    <lineage>
        <taxon>Bacteria</taxon>
        <taxon>Pseudomonadati</taxon>
        <taxon>Bacteroidota</taxon>
        <taxon>Cytophagia</taxon>
        <taxon>Cytophagales</taxon>
        <taxon>Spirosomataceae</taxon>
        <taxon>Fibrella</taxon>
    </lineage>
</organism>
<evidence type="ECO:0000256" key="8">
    <source>
        <dbReference type="HAMAP-Rule" id="MF_00260"/>
    </source>
</evidence>